<dbReference type="PROSITE" id="PS51257">
    <property type="entry name" value="PROKAR_LIPOPROTEIN"/>
    <property type="match status" value="1"/>
</dbReference>
<evidence type="ECO:0000313" key="3">
    <source>
        <dbReference type="EMBL" id="TYP97786.1"/>
    </source>
</evidence>
<dbReference type="Proteomes" id="UP000325105">
    <property type="component" value="Unassembled WGS sequence"/>
</dbReference>
<reference evidence="3 4" key="1">
    <citation type="submission" date="2019-07" db="EMBL/GenBank/DDBJ databases">
        <title>Genomic Encyclopedia of Archaeal and Bacterial Type Strains, Phase II (KMG-II): from individual species to whole genera.</title>
        <authorList>
            <person name="Goeker M."/>
        </authorList>
    </citation>
    <scope>NUCLEOTIDE SEQUENCE [LARGE SCALE GENOMIC DNA]</scope>
    <source>
        <strain evidence="3 4">DSM 18850</strain>
    </source>
</reference>
<dbReference type="EMBL" id="VNHX01000002">
    <property type="protein sequence ID" value="TYP97786.1"/>
    <property type="molecule type" value="Genomic_DNA"/>
</dbReference>
<gene>
    <name evidence="3" type="ORF">BC792_102208</name>
</gene>
<feature type="chain" id="PRO_5024372418" description="Transposase" evidence="2">
    <location>
        <begin position="22"/>
        <end position="145"/>
    </location>
</feature>
<name>A0A5S5DRY5_9SPHI</name>
<dbReference type="RefSeq" id="WP_148907429.1">
    <property type="nucleotide sequence ID" value="NZ_VNHX01000002.1"/>
</dbReference>
<comment type="caution">
    <text evidence="3">The sequence shown here is derived from an EMBL/GenBank/DDBJ whole genome shotgun (WGS) entry which is preliminary data.</text>
</comment>
<accession>A0A5S5DRY5</accession>
<feature type="signal peptide" evidence="2">
    <location>
        <begin position="1"/>
        <end position="21"/>
    </location>
</feature>
<organism evidence="3 4">
    <name type="scientific">Sphingobacterium allocomposti</name>
    <dbReference type="NCBI Taxonomy" id="415956"/>
    <lineage>
        <taxon>Bacteria</taxon>
        <taxon>Pseudomonadati</taxon>
        <taxon>Bacteroidota</taxon>
        <taxon>Sphingobacteriia</taxon>
        <taxon>Sphingobacteriales</taxon>
        <taxon>Sphingobacteriaceae</taxon>
        <taxon>Sphingobacterium</taxon>
    </lineage>
</organism>
<feature type="coiled-coil region" evidence="1">
    <location>
        <begin position="74"/>
        <end position="101"/>
    </location>
</feature>
<dbReference type="OrthoDB" id="1436925at2"/>
<evidence type="ECO:0000256" key="1">
    <source>
        <dbReference type="SAM" id="Coils"/>
    </source>
</evidence>
<evidence type="ECO:0000313" key="4">
    <source>
        <dbReference type="Proteomes" id="UP000325105"/>
    </source>
</evidence>
<proteinExistence type="predicted"/>
<protein>
    <recommendedName>
        <fullName evidence="5">Transposase</fullName>
    </recommendedName>
</protein>
<keyword evidence="4" id="KW-1185">Reference proteome</keyword>
<keyword evidence="1" id="KW-0175">Coiled coil</keyword>
<dbReference type="AlphaFoldDB" id="A0A5S5DRY5"/>
<keyword evidence="2" id="KW-0732">Signal</keyword>
<evidence type="ECO:0008006" key="5">
    <source>
        <dbReference type="Google" id="ProtNLM"/>
    </source>
</evidence>
<sequence>MKKLFVTAAALACLTAACQNAQDTNDAQALSAKAIEIHDLIMPQVSTFDKHTVLIDSLLGNLASLKAGNPSLDTNATREQLSTLKADLESATDNMMTWMKEYTPDSTDAAYQQAEVDRISQLKTAFEKATQDAERVLVPLTPHDK</sequence>
<evidence type="ECO:0000256" key="2">
    <source>
        <dbReference type="SAM" id="SignalP"/>
    </source>
</evidence>